<evidence type="ECO:0000256" key="9">
    <source>
        <dbReference type="ARBA" id="ARBA00023224"/>
    </source>
</evidence>
<organism evidence="11 12">
    <name type="scientific">Fopius arisanus</name>
    <dbReference type="NCBI Taxonomy" id="64838"/>
    <lineage>
        <taxon>Eukaryota</taxon>
        <taxon>Metazoa</taxon>
        <taxon>Ecdysozoa</taxon>
        <taxon>Arthropoda</taxon>
        <taxon>Hexapoda</taxon>
        <taxon>Insecta</taxon>
        <taxon>Pterygota</taxon>
        <taxon>Neoptera</taxon>
        <taxon>Endopterygota</taxon>
        <taxon>Hymenoptera</taxon>
        <taxon>Apocrita</taxon>
        <taxon>Ichneumonoidea</taxon>
        <taxon>Braconidae</taxon>
        <taxon>Opiinae</taxon>
        <taxon>Fopius</taxon>
    </lineage>
</organism>
<keyword evidence="4 10" id="KW-0812">Transmembrane</keyword>
<comment type="similarity">
    <text evidence="10">Belongs to the insect chemoreceptor superfamily. Heteromeric odorant receptor channel (TC 1.A.69) family.</text>
</comment>
<feature type="transmembrane region" description="Helical" evidence="10">
    <location>
        <begin position="61"/>
        <end position="81"/>
    </location>
</feature>
<protein>
    <recommendedName>
        <fullName evidence="10">Odorant receptor</fullName>
    </recommendedName>
</protein>
<evidence type="ECO:0000256" key="1">
    <source>
        <dbReference type="ARBA" id="ARBA00004651"/>
    </source>
</evidence>
<gene>
    <name evidence="12" type="primary">LOC105266200</name>
</gene>
<keyword evidence="2" id="KW-1003">Cell membrane</keyword>
<dbReference type="GO" id="GO:0007165">
    <property type="term" value="P:signal transduction"/>
    <property type="evidence" value="ECO:0007669"/>
    <property type="project" value="UniProtKB-KW"/>
</dbReference>
<keyword evidence="8 10" id="KW-0675">Receptor</keyword>
<evidence type="ECO:0000256" key="3">
    <source>
        <dbReference type="ARBA" id="ARBA00022606"/>
    </source>
</evidence>
<evidence type="ECO:0000256" key="7">
    <source>
        <dbReference type="ARBA" id="ARBA00023136"/>
    </source>
</evidence>
<keyword evidence="7 10" id="KW-0472">Membrane</keyword>
<dbReference type="PANTHER" id="PTHR21137">
    <property type="entry name" value="ODORANT RECEPTOR"/>
    <property type="match status" value="1"/>
</dbReference>
<proteinExistence type="inferred from homology"/>
<dbReference type="KEGG" id="fas:105266200"/>
<evidence type="ECO:0000256" key="8">
    <source>
        <dbReference type="ARBA" id="ARBA00023170"/>
    </source>
</evidence>
<dbReference type="Pfam" id="PF02949">
    <property type="entry name" value="7tm_6"/>
    <property type="match status" value="1"/>
</dbReference>
<feature type="transmembrane region" description="Helical" evidence="10">
    <location>
        <begin position="199"/>
        <end position="217"/>
    </location>
</feature>
<evidence type="ECO:0000313" key="12">
    <source>
        <dbReference type="RefSeq" id="XP_011302460.1"/>
    </source>
</evidence>
<keyword evidence="3 10" id="KW-0716">Sensory transduction</keyword>
<sequence length="382" mass="43706">MDFWDQDYFRAAKITTSLVGQWPLQTSKELIYRRGAIFILVLLLLIPRIRAVILYGDDPEVVLSATSPLIIDAVFVIKIIINSCNLERMKNLFKKFYENWKILSKDELKILHLHTAEGNKVSIIYLGCVLGSAGLFLTQPLQLGLLEIIMRTNDTIRRFPSPVDYGSINVEKYYWWICVSIAFIGLVVALGIVACDLLFFMYSYHVFGLFATLGYIIDHLPVDDDNGWSDEMYVKRCIQLHCRVIEFAKELEGLYVWSFFGVIGFNMILISVIGVQIVISVGATEKIVQYGSLTISPFGHLFVECLMGQRLIDYSLATQVYISNAQWYKMSDKAQKMIKLFLLRSQLPCQLTAGRFLVMNFETFNMIIRTSASYFTVLMATQ</sequence>
<dbReference type="Proteomes" id="UP000694866">
    <property type="component" value="Unplaced"/>
</dbReference>
<evidence type="ECO:0000256" key="6">
    <source>
        <dbReference type="ARBA" id="ARBA00022989"/>
    </source>
</evidence>
<accession>A0A9R1T4D2</accession>
<dbReference type="InterPro" id="IPR004117">
    <property type="entry name" value="7tm6_olfct_rcpt"/>
</dbReference>
<feature type="transmembrane region" description="Helical" evidence="10">
    <location>
        <begin position="123"/>
        <end position="141"/>
    </location>
</feature>
<dbReference type="GO" id="GO:0005886">
    <property type="term" value="C:plasma membrane"/>
    <property type="evidence" value="ECO:0007669"/>
    <property type="project" value="UniProtKB-SubCell"/>
</dbReference>
<feature type="transmembrane region" description="Helical" evidence="10">
    <location>
        <begin position="254"/>
        <end position="279"/>
    </location>
</feature>
<comment type="caution">
    <text evidence="10">Lacks conserved residue(s) required for the propagation of feature annotation.</text>
</comment>
<keyword evidence="11" id="KW-1185">Reference proteome</keyword>
<evidence type="ECO:0000256" key="4">
    <source>
        <dbReference type="ARBA" id="ARBA00022692"/>
    </source>
</evidence>
<evidence type="ECO:0000256" key="10">
    <source>
        <dbReference type="RuleBase" id="RU351113"/>
    </source>
</evidence>
<feature type="transmembrane region" description="Helical" evidence="10">
    <location>
        <begin position="35"/>
        <end position="55"/>
    </location>
</feature>
<keyword evidence="6 10" id="KW-1133">Transmembrane helix</keyword>
<dbReference type="PANTHER" id="PTHR21137:SF35">
    <property type="entry name" value="ODORANT RECEPTOR 19A-RELATED"/>
    <property type="match status" value="1"/>
</dbReference>
<keyword evidence="9 10" id="KW-0807">Transducer</keyword>
<dbReference type="GO" id="GO:0004984">
    <property type="term" value="F:olfactory receptor activity"/>
    <property type="evidence" value="ECO:0007669"/>
    <property type="project" value="InterPro"/>
</dbReference>
<dbReference type="GO" id="GO:0005549">
    <property type="term" value="F:odorant binding"/>
    <property type="evidence" value="ECO:0007669"/>
    <property type="project" value="InterPro"/>
</dbReference>
<comment type="subcellular location">
    <subcellularLocation>
        <location evidence="1 10">Cell membrane</location>
        <topology evidence="1 10">Multi-pass membrane protein</topology>
    </subcellularLocation>
</comment>
<dbReference type="AlphaFoldDB" id="A0A9R1T4D2"/>
<name>A0A9R1T4D2_9HYME</name>
<feature type="transmembrane region" description="Helical" evidence="10">
    <location>
        <begin position="173"/>
        <end position="192"/>
    </location>
</feature>
<dbReference type="RefSeq" id="XP_011302460.1">
    <property type="nucleotide sequence ID" value="XM_011304158.1"/>
</dbReference>
<evidence type="ECO:0000256" key="5">
    <source>
        <dbReference type="ARBA" id="ARBA00022725"/>
    </source>
</evidence>
<evidence type="ECO:0000256" key="2">
    <source>
        <dbReference type="ARBA" id="ARBA00022475"/>
    </source>
</evidence>
<dbReference type="GeneID" id="105266200"/>
<reference evidence="12" key="1">
    <citation type="submission" date="2025-08" db="UniProtKB">
        <authorList>
            <consortium name="RefSeq"/>
        </authorList>
    </citation>
    <scope>IDENTIFICATION</scope>
    <source>
        <strain evidence="12">USDA-PBARC FA_bdor</strain>
        <tissue evidence="12">Whole organism</tissue>
    </source>
</reference>
<dbReference type="OrthoDB" id="6614360at2759"/>
<evidence type="ECO:0000313" key="11">
    <source>
        <dbReference type="Proteomes" id="UP000694866"/>
    </source>
</evidence>
<keyword evidence="5 10" id="KW-0552">Olfaction</keyword>